<keyword evidence="10" id="KW-1185">Reference proteome</keyword>
<dbReference type="GO" id="GO:0008373">
    <property type="term" value="F:sialyltransferase activity"/>
    <property type="evidence" value="ECO:0007669"/>
    <property type="project" value="InterPro"/>
</dbReference>
<organism evidence="9 10">
    <name type="scientific">Algoriphagus chordae</name>
    <dbReference type="NCBI Taxonomy" id="237019"/>
    <lineage>
        <taxon>Bacteria</taxon>
        <taxon>Pseudomonadati</taxon>
        <taxon>Bacteroidota</taxon>
        <taxon>Cytophagia</taxon>
        <taxon>Cytophagales</taxon>
        <taxon>Cyclobacteriaceae</taxon>
        <taxon>Algoriphagus</taxon>
    </lineage>
</organism>
<protein>
    <submittedName>
        <fullName evidence="9">Glycosyl transferase family 29 (Putative sialyltransferase)</fullName>
    </submittedName>
</protein>
<evidence type="ECO:0000256" key="6">
    <source>
        <dbReference type="ARBA" id="ARBA00022989"/>
    </source>
</evidence>
<accession>A0A2W7QK02</accession>
<evidence type="ECO:0000256" key="4">
    <source>
        <dbReference type="ARBA" id="ARBA00022679"/>
    </source>
</evidence>
<dbReference type="EMBL" id="QKZT01000023">
    <property type="protein sequence ID" value="PZX47636.1"/>
    <property type="molecule type" value="Genomic_DNA"/>
</dbReference>
<comment type="caution">
    <text evidence="9">The sequence shown here is derived from an EMBL/GenBank/DDBJ whole genome shotgun (WGS) entry which is preliminary data.</text>
</comment>
<dbReference type="AlphaFoldDB" id="A0A2W7QK02"/>
<dbReference type="GO" id="GO:0016020">
    <property type="term" value="C:membrane"/>
    <property type="evidence" value="ECO:0007669"/>
    <property type="project" value="UniProtKB-SubCell"/>
</dbReference>
<dbReference type="RefSeq" id="WP_158531209.1">
    <property type="nucleotide sequence ID" value="NZ_QKZT01000023.1"/>
</dbReference>
<keyword evidence="4 9" id="KW-0808">Transferase</keyword>
<evidence type="ECO:0000256" key="3">
    <source>
        <dbReference type="ARBA" id="ARBA00022676"/>
    </source>
</evidence>
<comment type="subcellular location">
    <subcellularLocation>
        <location evidence="2">Endomembrane system</location>
    </subcellularLocation>
    <subcellularLocation>
        <location evidence="1">Membrane</location>
        <topology evidence="1">Single-pass membrane protein</topology>
    </subcellularLocation>
</comment>
<dbReference type="Proteomes" id="UP000248882">
    <property type="component" value="Unassembled WGS sequence"/>
</dbReference>
<gene>
    <name evidence="9" type="ORF">LV85_03826</name>
</gene>
<keyword evidence="8" id="KW-0325">Glycoprotein</keyword>
<evidence type="ECO:0000313" key="10">
    <source>
        <dbReference type="Proteomes" id="UP000248882"/>
    </source>
</evidence>
<dbReference type="InterPro" id="IPR001675">
    <property type="entry name" value="Glyco_trans_29"/>
</dbReference>
<keyword evidence="5" id="KW-0812">Transmembrane</keyword>
<dbReference type="InterPro" id="IPR038578">
    <property type="entry name" value="GT29-like_sf"/>
</dbReference>
<reference evidence="9 10" key="1">
    <citation type="submission" date="2018-06" db="EMBL/GenBank/DDBJ databases">
        <title>Genomic Encyclopedia of Archaeal and Bacterial Type Strains, Phase II (KMG-II): from individual species to whole genera.</title>
        <authorList>
            <person name="Goeker M."/>
        </authorList>
    </citation>
    <scope>NUCLEOTIDE SEQUENCE [LARGE SCALE GENOMIC DNA]</scope>
    <source>
        <strain evidence="9 10">DSM 19830</strain>
    </source>
</reference>
<keyword evidence="7" id="KW-0472">Membrane</keyword>
<evidence type="ECO:0000256" key="8">
    <source>
        <dbReference type="ARBA" id="ARBA00023180"/>
    </source>
</evidence>
<evidence type="ECO:0000256" key="1">
    <source>
        <dbReference type="ARBA" id="ARBA00004167"/>
    </source>
</evidence>
<dbReference type="GO" id="GO:0012505">
    <property type="term" value="C:endomembrane system"/>
    <property type="evidence" value="ECO:0007669"/>
    <property type="project" value="UniProtKB-SubCell"/>
</dbReference>
<evidence type="ECO:0000256" key="2">
    <source>
        <dbReference type="ARBA" id="ARBA00004308"/>
    </source>
</evidence>
<dbReference type="Gene3D" id="3.90.1480.20">
    <property type="entry name" value="Glycosyl transferase family 29"/>
    <property type="match status" value="1"/>
</dbReference>
<proteinExistence type="predicted"/>
<keyword evidence="3 9" id="KW-0328">Glycosyltransferase</keyword>
<evidence type="ECO:0000313" key="9">
    <source>
        <dbReference type="EMBL" id="PZX47636.1"/>
    </source>
</evidence>
<sequence length="248" mass="28168">MSRVSNYLRGLGLLALHFRAFDFSLLKGKRVAIVGPADSAYSTGLGEYIDGFDFVVRVNRAPYIVATGKSKVDIGTRTDILFHSFHENDESGGGILDFEMYKKQSLKYLINPRNNKAGIQMTFNFYKKYPVSQKVFTLPKKLHQLVCEPLDEFRPTIGYLALMSLLHSAFSELYITGFTFYKTDFGAGYRDHIKTKEAAKDFIKKVGVHDIDKEYNSFLAAFKTIDSSKITLDPVLFRIIQNEGIVKR</sequence>
<evidence type="ECO:0000256" key="7">
    <source>
        <dbReference type="ARBA" id="ARBA00023136"/>
    </source>
</evidence>
<evidence type="ECO:0000256" key="5">
    <source>
        <dbReference type="ARBA" id="ARBA00022692"/>
    </source>
</evidence>
<dbReference type="OrthoDB" id="7769014at2"/>
<keyword evidence="6" id="KW-1133">Transmembrane helix</keyword>
<dbReference type="Pfam" id="PF00777">
    <property type="entry name" value="Glyco_transf_29"/>
    <property type="match status" value="1"/>
</dbReference>
<name>A0A2W7QK02_9BACT</name>